<dbReference type="EMBL" id="JH604636">
    <property type="protein sequence ID" value="EHY65398.1"/>
    <property type="molecule type" value="Genomic_DNA"/>
</dbReference>
<dbReference type="OrthoDB" id="2193043at2759"/>
<organism evidence="1">
    <name type="scientific">Nematocida ausubeli (strain ATCC PRA-371 / ERTm2)</name>
    <name type="common">Nematode killer fungus</name>
    <dbReference type="NCBI Taxonomy" id="1913371"/>
    <lineage>
        <taxon>Eukaryota</taxon>
        <taxon>Fungi</taxon>
        <taxon>Fungi incertae sedis</taxon>
        <taxon>Microsporidia</taxon>
        <taxon>Nematocida</taxon>
    </lineage>
</organism>
<accession>A0A086J4B3</accession>
<evidence type="ECO:0000313" key="2">
    <source>
        <dbReference type="EMBL" id="KFG26981.1"/>
    </source>
</evidence>
<dbReference type="Proteomes" id="UP000054524">
    <property type="component" value="Unassembled WGS sequence"/>
</dbReference>
<reference evidence="1" key="1">
    <citation type="submission" date="2011-03" db="EMBL/GenBank/DDBJ databases">
        <title>The Genome Sequence of Nematocida sp1 strain ERTm2.</title>
        <authorList>
            <consortium name="The Broad Institute Genome Sequencing Platform"/>
            <consortium name="The Broad Institute Genome Sequencing Center for Infectious Disease"/>
            <person name="Cuomo C."/>
            <person name="Troemel E."/>
            <person name="Young S.K."/>
            <person name="Zeng Q."/>
            <person name="Gargeya S."/>
            <person name="Fitzgerald M."/>
            <person name="Haas B."/>
            <person name="Abouelleil A."/>
            <person name="Alvarado L."/>
            <person name="Arachchi H.M."/>
            <person name="Berlin A."/>
            <person name="Brown A."/>
            <person name="Chapman S.B."/>
            <person name="Chen Z."/>
            <person name="Dunbar C."/>
            <person name="Freedman E."/>
            <person name="Gearin G."/>
            <person name="Gellesch M."/>
            <person name="Goldberg J."/>
            <person name="Griggs A."/>
            <person name="Gujja S."/>
            <person name="Heilman E.R."/>
            <person name="Heiman D."/>
            <person name="Howarth C."/>
            <person name="Larson L."/>
            <person name="Lui A."/>
            <person name="MacDonald P.J.P."/>
            <person name="Mehta T."/>
            <person name="Montmayeur A."/>
            <person name="Murphy C."/>
            <person name="Neiman D."/>
            <person name="Pearson M."/>
            <person name="Priest M."/>
            <person name="Roberts A."/>
            <person name="Saif S."/>
            <person name="Shea T."/>
            <person name="Shenoy N."/>
            <person name="Sisk P."/>
            <person name="Stolte C."/>
            <person name="Sykes S."/>
            <person name="White J."/>
            <person name="Yandava C."/>
            <person name="Wortman J."/>
            <person name="Nusbaum C."/>
            <person name="Birren B."/>
        </authorList>
    </citation>
    <scope>NUCLEOTIDE SEQUENCE</scope>
    <source>
        <strain evidence="1">ERTm2</strain>
    </source>
</reference>
<name>H8ZE23_NEMA1</name>
<sequence length="181" mass="20658">MGFIVSRLYKGQSFFILILRTGLPPDDSTASEFLSSFFSRFKITYTYKNECISYKKLVRKEKSISIIEMHDANHLHLFWDCITGMHSVIYFVHSLSNDNALTVIGQIKCVRDVNQGASLLLVVIQNQMEAEEYMLFKKGLQKSLDGALYRIINSTAESPSTPTAHVDDIFQEFSWALNQAE</sequence>
<dbReference type="HOGENOM" id="CLU_1489388_0_0_1"/>
<gene>
    <name evidence="1" type="ORF">NERG_01844</name>
    <name evidence="2" type="ORF">NESG_00051</name>
</gene>
<keyword evidence="3" id="KW-1185">Reference proteome</keyword>
<reference evidence="2 3" key="3">
    <citation type="journal article" date="2014" name="Genome Announc.">
        <title>Genome Sequence of the Microsporidian Species Nematocida sp1 Strain ERTm6 (ATCC PRA-372).</title>
        <authorList>
            <person name="Bakowski M.A."/>
            <person name="Priest M."/>
            <person name="Young S."/>
            <person name="Cuomo C.A."/>
            <person name="Troemel E.R."/>
        </authorList>
    </citation>
    <scope>NUCLEOTIDE SEQUENCE [LARGE SCALE GENOMIC DNA]</scope>
    <source>
        <strain evidence="2 3">ERTm6</strain>
    </source>
</reference>
<proteinExistence type="predicted"/>
<accession>H8ZE23</accession>
<protein>
    <submittedName>
        <fullName evidence="1">Uncharacterized protein</fullName>
    </submittedName>
</protein>
<dbReference type="EMBL" id="AKIJ01000001">
    <property type="protein sequence ID" value="KFG26981.1"/>
    <property type="molecule type" value="Genomic_DNA"/>
</dbReference>
<evidence type="ECO:0000313" key="3">
    <source>
        <dbReference type="Proteomes" id="UP000054524"/>
    </source>
</evidence>
<reference evidence="2" key="2">
    <citation type="submission" date="2012-10" db="EMBL/GenBank/DDBJ databases">
        <authorList>
            <consortium name="The Broad Institute Genome Sequencing Platform"/>
            <consortium name="The Broad Institute Genome Sequencing Center for Infectious Disease"/>
            <person name="Cuomo C."/>
            <person name="Troemel E."/>
            <person name="Walker B."/>
            <person name="Young S.K."/>
            <person name="Zeng Q."/>
            <person name="Gargeya S."/>
            <person name="Fitzgerald M."/>
            <person name="Haas B."/>
            <person name="Abouelleil A."/>
            <person name="Alvarado L."/>
            <person name="Arachchi H.M."/>
            <person name="Berlin A.M."/>
            <person name="Chapman S.B."/>
            <person name="Goldberg J."/>
            <person name="Griggs A."/>
            <person name="Gujja S."/>
            <person name="Hansen M."/>
            <person name="Howarth C."/>
            <person name="Imamovic A."/>
            <person name="Larimer J."/>
            <person name="McCowan C."/>
            <person name="Murphy C."/>
            <person name="Neiman D."/>
            <person name="Pearson M."/>
            <person name="Priest M."/>
            <person name="Roberts A."/>
            <person name="Saif S."/>
            <person name="Shea T."/>
            <person name="Sisk P."/>
            <person name="Sykes S."/>
            <person name="Wortman J."/>
            <person name="Nusbaum C."/>
            <person name="Birren B."/>
        </authorList>
    </citation>
    <scope>NUCLEOTIDE SEQUENCE</scope>
    <source>
        <strain evidence="2">ERTm6</strain>
    </source>
</reference>
<dbReference type="Proteomes" id="UP000005622">
    <property type="component" value="Unassembled WGS sequence"/>
</dbReference>
<evidence type="ECO:0000313" key="1">
    <source>
        <dbReference type="EMBL" id="EHY65398.1"/>
    </source>
</evidence>
<dbReference type="AlphaFoldDB" id="H8ZE23"/>